<evidence type="ECO:0000256" key="1">
    <source>
        <dbReference type="ARBA" id="ARBA00004370"/>
    </source>
</evidence>
<dbReference type="Proteomes" id="UP000484164">
    <property type="component" value="Unassembled WGS sequence"/>
</dbReference>
<dbReference type="Pfam" id="PF00144">
    <property type="entry name" value="Beta-lactamase"/>
    <property type="match status" value="1"/>
</dbReference>
<keyword evidence="2" id="KW-0472">Membrane</keyword>
<feature type="domain" description="Beta-lactamase-related" evidence="3">
    <location>
        <begin position="64"/>
        <end position="281"/>
    </location>
</feature>
<dbReference type="SUPFAM" id="SSF56601">
    <property type="entry name" value="beta-lactamase/transpeptidase-like"/>
    <property type="match status" value="1"/>
</dbReference>
<dbReference type="Gene3D" id="3.40.710.10">
    <property type="entry name" value="DD-peptidase/beta-lactamase superfamily"/>
    <property type="match status" value="1"/>
</dbReference>
<proteinExistence type="predicted"/>
<evidence type="ECO:0000313" key="5">
    <source>
        <dbReference type="Proteomes" id="UP000484164"/>
    </source>
</evidence>
<evidence type="ECO:0000256" key="2">
    <source>
        <dbReference type="ARBA" id="ARBA00023136"/>
    </source>
</evidence>
<reference evidence="4 5" key="1">
    <citation type="submission" date="2019-10" db="EMBL/GenBank/DDBJ databases">
        <title>Genome sequence of Phaeocystidibacter marisrubri JCM30614 (type strain).</title>
        <authorList>
            <person name="Bowman J.P."/>
        </authorList>
    </citation>
    <scope>NUCLEOTIDE SEQUENCE [LARGE SCALE GENOMIC DNA]</scope>
    <source>
        <strain evidence="4 5">JCM 30614</strain>
    </source>
</reference>
<evidence type="ECO:0000259" key="3">
    <source>
        <dbReference type="Pfam" id="PF00144"/>
    </source>
</evidence>
<protein>
    <submittedName>
        <fullName evidence="4">Beta-lactamase family protein</fullName>
    </submittedName>
</protein>
<gene>
    <name evidence="4" type="ORF">F8C82_06080</name>
</gene>
<dbReference type="EMBL" id="WBVQ01000001">
    <property type="protein sequence ID" value="KAB2817970.1"/>
    <property type="molecule type" value="Genomic_DNA"/>
</dbReference>
<dbReference type="InterPro" id="IPR001466">
    <property type="entry name" value="Beta-lactam-related"/>
</dbReference>
<dbReference type="InterPro" id="IPR012338">
    <property type="entry name" value="Beta-lactam/transpept-like"/>
</dbReference>
<dbReference type="PANTHER" id="PTHR46825">
    <property type="entry name" value="D-ALANYL-D-ALANINE-CARBOXYPEPTIDASE/ENDOPEPTIDASE AMPH"/>
    <property type="match status" value="1"/>
</dbReference>
<dbReference type="InterPro" id="IPR050491">
    <property type="entry name" value="AmpC-like"/>
</dbReference>
<evidence type="ECO:0000313" key="4">
    <source>
        <dbReference type="EMBL" id="KAB2817970.1"/>
    </source>
</evidence>
<comment type="caution">
    <text evidence="4">The sequence shown here is derived from an EMBL/GenBank/DDBJ whole genome shotgun (WGS) entry which is preliminary data.</text>
</comment>
<dbReference type="RefSeq" id="WP_151692658.1">
    <property type="nucleotide sequence ID" value="NZ_BMGX01000002.1"/>
</dbReference>
<accession>A0A6L3ZLF6</accession>
<keyword evidence="5" id="KW-1185">Reference proteome</keyword>
<sequence length="343" mass="38919">MKKKNLFRALLFIGTVISLFYVPWPILKAWLPPLPSSVQEQVDDAVDMGFDGIVVYIEVAGEAPDVYTAGLHSRQDSIPAKPEALFKLASISKLYRALAFTKMASRGLLSMDDKLTDFFPELSGRIEFADEITVKMLIQHRSGIPNYTDTEGYWLHPKSSSEENLALVLDLPAQFPPDSDYEYCNTNYLLLGEIMDKVLGHPHSKFIQSEILAPLQLNHTYFSLEEVDMEDVMSGYHVGYKEDLKYNRTGMMATAEDVGKFIRALNNGKAFQDDEERSLYSSLYPKEHTGLVPGFQSIAKYIPEIDAVVVQFTSTTNFHGYNWNLSEISWNRIVDIIEDHHDN</sequence>
<dbReference type="AlphaFoldDB" id="A0A6L3ZLF6"/>
<name>A0A6L3ZLF6_9FLAO</name>
<comment type="subcellular location">
    <subcellularLocation>
        <location evidence="1">Membrane</location>
    </subcellularLocation>
</comment>
<dbReference type="OrthoDB" id="9793489at2"/>
<dbReference type="GO" id="GO:0016020">
    <property type="term" value="C:membrane"/>
    <property type="evidence" value="ECO:0007669"/>
    <property type="project" value="UniProtKB-SubCell"/>
</dbReference>
<dbReference type="PANTHER" id="PTHR46825:SF11">
    <property type="entry name" value="PENICILLIN-BINDING PROTEIN 4"/>
    <property type="match status" value="1"/>
</dbReference>
<organism evidence="4 5">
    <name type="scientific">Phaeocystidibacter marisrubri</name>
    <dbReference type="NCBI Taxonomy" id="1577780"/>
    <lineage>
        <taxon>Bacteria</taxon>
        <taxon>Pseudomonadati</taxon>
        <taxon>Bacteroidota</taxon>
        <taxon>Flavobacteriia</taxon>
        <taxon>Flavobacteriales</taxon>
        <taxon>Phaeocystidibacteraceae</taxon>
        <taxon>Phaeocystidibacter</taxon>
    </lineage>
</organism>